<proteinExistence type="predicted"/>
<gene>
    <name evidence="2" type="ORF">NCTC9239_03448</name>
</gene>
<keyword evidence="1" id="KW-0472">Membrane</keyword>
<organism evidence="2 3">
    <name type="scientific">Brevundimonas vancanneytii</name>
    <dbReference type="NCBI Taxonomy" id="1325724"/>
    <lineage>
        <taxon>Bacteria</taxon>
        <taxon>Pseudomonadati</taxon>
        <taxon>Pseudomonadota</taxon>
        <taxon>Alphaproteobacteria</taxon>
        <taxon>Caulobacterales</taxon>
        <taxon>Caulobacteraceae</taxon>
        <taxon>Brevundimonas</taxon>
    </lineage>
</organism>
<evidence type="ECO:0000313" key="3">
    <source>
        <dbReference type="Proteomes" id="UP000309952"/>
    </source>
</evidence>
<dbReference type="Proteomes" id="UP000309952">
    <property type="component" value="Chromosome"/>
</dbReference>
<sequence length="82" mass="9545">MTDKKPWAETQFERNLFRARWLMAPFYLGLVLALVMLLVVFVRELFYYLPQAFIVGDGHMTSDTAILAILSLVTCRWRAICC</sequence>
<accession>A0A4P1KLY4</accession>
<evidence type="ECO:0000256" key="1">
    <source>
        <dbReference type="SAM" id="Phobius"/>
    </source>
</evidence>
<dbReference type="AlphaFoldDB" id="A0A4P1KLY4"/>
<dbReference type="Pfam" id="PF03350">
    <property type="entry name" value="UPF0114"/>
    <property type="match status" value="1"/>
</dbReference>
<feature type="transmembrane region" description="Helical" evidence="1">
    <location>
        <begin position="21"/>
        <end position="42"/>
    </location>
</feature>
<reference evidence="2 3" key="1">
    <citation type="submission" date="2019-04" db="EMBL/GenBank/DDBJ databases">
        <authorList>
            <consortium name="Pathogen Informatics"/>
        </authorList>
    </citation>
    <scope>NUCLEOTIDE SEQUENCE [LARGE SCALE GENOMIC DNA]</scope>
    <source>
        <strain evidence="2 3">NCTC9239</strain>
    </source>
</reference>
<dbReference type="EMBL" id="LR588407">
    <property type="protein sequence ID" value="VTO20426.1"/>
    <property type="molecule type" value="Genomic_DNA"/>
</dbReference>
<dbReference type="KEGG" id="bvy:NCTC9239_03448"/>
<keyword evidence="3" id="KW-1185">Reference proteome</keyword>
<evidence type="ECO:0000313" key="2">
    <source>
        <dbReference type="EMBL" id="VTO20426.1"/>
    </source>
</evidence>
<dbReference type="InterPro" id="IPR005134">
    <property type="entry name" value="UPF0114"/>
</dbReference>
<name>A0A4P1KLY4_9CAUL</name>
<keyword evidence="1" id="KW-0812">Transmembrane</keyword>
<keyword evidence="1" id="KW-1133">Transmembrane helix</keyword>
<protein>
    <submittedName>
        <fullName evidence="2">Predicted membrane protein</fullName>
    </submittedName>
</protein>